<evidence type="ECO:0000313" key="2">
    <source>
        <dbReference type="Proteomes" id="UP000002730"/>
    </source>
</evidence>
<evidence type="ECO:0000313" key="1">
    <source>
        <dbReference type="EMBL" id="ADL53887.1"/>
    </source>
</evidence>
<sequence>MQNYESKAGFISEMELDELVSNKTVGGATTVPCAIAIIGITLSAGICPTSACSKDCPWNN</sequence>
<accession>D9SN95</accession>
<reference evidence="1 2" key="1">
    <citation type="submission" date="2010-08" db="EMBL/GenBank/DDBJ databases">
        <title>Complete sequence of Clostridium cellulovorans 743B.</title>
        <authorList>
            <consortium name="US DOE Joint Genome Institute"/>
            <person name="Lucas S."/>
            <person name="Copeland A."/>
            <person name="Lapidus A."/>
            <person name="Cheng J.-F."/>
            <person name="Bruce D."/>
            <person name="Goodwin L."/>
            <person name="Pitluck S."/>
            <person name="Chertkov O."/>
            <person name="Detter J.C."/>
            <person name="Han C."/>
            <person name="Tapia R."/>
            <person name="Land M."/>
            <person name="Hauser L."/>
            <person name="Chang Y.-J."/>
            <person name="Jeffries C."/>
            <person name="Kyrpides N."/>
            <person name="Ivanova N."/>
            <person name="Mikhailova N."/>
            <person name="Hemme C.L."/>
            <person name="Woyke T."/>
        </authorList>
    </citation>
    <scope>NUCLEOTIDE SEQUENCE [LARGE SCALE GENOMIC DNA]</scope>
    <source>
        <strain evidence="2">ATCC 35296 / DSM 3052 / OCM 3 / 743B</strain>
    </source>
</reference>
<dbReference type="STRING" id="573061.Clocel_4226"/>
<dbReference type="HOGENOM" id="CLU_2933083_0_0_9"/>
<organism evidence="1 2">
    <name type="scientific">Clostridium cellulovorans (strain ATCC 35296 / DSM 3052 / OCM 3 / 743B)</name>
    <dbReference type="NCBI Taxonomy" id="573061"/>
    <lineage>
        <taxon>Bacteria</taxon>
        <taxon>Bacillati</taxon>
        <taxon>Bacillota</taxon>
        <taxon>Clostridia</taxon>
        <taxon>Eubacteriales</taxon>
        <taxon>Clostridiaceae</taxon>
        <taxon>Clostridium</taxon>
    </lineage>
</organism>
<keyword evidence="2" id="KW-1185">Reference proteome</keyword>
<dbReference type="EMBL" id="CP002160">
    <property type="protein sequence ID" value="ADL53887.1"/>
    <property type="molecule type" value="Genomic_DNA"/>
</dbReference>
<dbReference type="NCBIfam" id="NF038161">
    <property type="entry name" value="lant_II_LchA2"/>
    <property type="match status" value="1"/>
</dbReference>
<protein>
    <submittedName>
        <fullName evidence="1">Uncharacterized protein</fullName>
    </submittedName>
</protein>
<proteinExistence type="predicted"/>
<dbReference type="AlphaFoldDB" id="D9SN95"/>
<dbReference type="OrthoDB" id="9888210at2"/>
<dbReference type="RefSeq" id="WP_010074240.1">
    <property type="nucleotide sequence ID" value="NC_014393.1"/>
</dbReference>
<name>D9SN95_CLOC7</name>
<dbReference type="Proteomes" id="UP000002730">
    <property type="component" value="Chromosome"/>
</dbReference>
<dbReference type="KEGG" id="ccb:Clocel_4226"/>
<gene>
    <name evidence="1" type="ordered locus">Clocel_4226</name>
</gene>